<dbReference type="SMART" id="SM00360">
    <property type="entry name" value="RRM"/>
    <property type="match status" value="3"/>
</dbReference>
<evidence type="ECO:0000256" key="13">
    <source>
        <dbReference type="ARBA" id="ARBA00023242"/>
    </source>
</evidence>
<dbReference type="Gene3D" id="3.30.70.330">
    <property type="match status" value="4"/>
</dbReference>
<feature type="compositionally biased region" description="Pro residues" evidence="15">
    <location>
        <begin position="1"/>
        <end position="12"/>
    </location>
</feature>
<evidence type="ECO:0000259" key="17">
    <source>
        <dbReference type="PROSITE" id="PS50102"/>
    </source>
</evidence>
<evidence type="ECO:0000313" key="18">
    <source>
        <dbReference type="EMBL" id="TSM94673.1"/>
    </source>
</evidence>
<dbReference type="PANTHER" id="PTHR15592">
    <property type="entry name" value="MATRIN 3/NUCLEAR PROTEIN 220-RELATED"/>
    <property type="match status" value="1"/>
</dbReference>
<keyword evidence="3" id="KW-0678">Repressor</keyword>
<reference evidence="18 19" key="1">
    <citation type="journal article" date="2019" name="Genome Biol. Evol.">
        <title>Whole-Genome Sequencing of the Giant Devil Catfish, Bagarius yarrelli.</title>
        <authorList>
            <person name="Jiang W."/>
            <person name="Lv Y."/>
            <person name="Cheng L."/>
            <person name="Yang K."/>
            <person name="Chao B."/>
            <person name="Wang X."/>
            <person name="Li Y."/>
            <person name="Pan X."/>
            <person name="You X."/>
            <person name="Zhang Y."/>
            <person name="Yang J."/>
            <person name="Li J."/>
            <person name="Zhang X."/>
            <person name="Liu S."/>
            <person name="Sun C."/>
            <person name="Yang J."/>
            <person name="Shi Q."/>
        </authorList>
    </citation>
    <scope>NUCLEOTIDE SEQUENCE [LARGE SCALE GENOMIC DNA]</scope>
    <source>
        <strain evidence="18">JWS20170419001</strain>
        <tissue evidence="18">Muscle</tissue>
    </source>
</reference>
<evidence type="ECO:0000256" key="8">
    <source>
        <dbReference type="ARBA" id="ARBA00022843"/>
    </source>
</evidence>
<keyword evidence="7" id="KW-0677">Repeat</keyword>
<dbReference type="GO" id="GO:0005634">
    <property type="term" value="C:nucleus"/>
    <property type="evidence" value="ECO:0007669"/>
    <property type="project" value="UniProtKB-SubCell"/>
</dbReference>
<gene>
    <name evidence="18" type="ORF">Baya_8468</name>
</gene>
<dbReference type="Pfam" id="PF13893">
    <property type="entry name" value="RRM_5"/>
    <property type="match status" value="1"/>
</dbReference>
<dbReference type="GO" id="GO:0008380">
    <property type="term" value="P:RNA splicing"/>
    <property type="evidence" value="ECO:0007669"/>
    <property type="project" value="UniProtKB-KW"/>
</dbReference>
<dbReference type="Pfam" id="PF06679">
    <property type="entry name" value="DUF1180"/>
    <property type="match status" value="1"/>
</dbReference>
<dbReference type="InterPro" id="IPR055204">
    <property type="entry name" value="HNRNPL_RRM"/>
</dbReference>
<dbReference type="NCBIfam" id="TIGR01649">
    <property type="entry name" value="hnRNP-L_PTB"/>
    <property type="match status" value="1"/>
</dbReference>
<keyword evidence="8" id="KW-0832">Ubl conjugation</keyword>
<evidence type="ECO:0000256" key="4">
    <source>
        <dbReference type="ARBA" id="ARBA00022499"/>
    </source>
</evidence>
<evidence type="ECO:0000256" key="14">
    <source>
        <dbReference type="PROSITE-ProRule" id="PRU00176"/>
    </source>
</evidence>
<dbReference type="GO" id="GO:0003723">
    <property type="term" value="F:RNA binding"/>
    <property type="evidence" value="ECO:0007669"/>
    <property type="project" value="UniProtKB-UniRule"/>
</dbReference>
<dbReference type="Proteomes" id="UP000319801">
    <property type="component" value="Unassembled WGS sequence"/>
</dbReference>
<dbReference type="InterPro" id="IPR035979">
    <property type="entry name" value="RBD_domain_sf"/>
</dbReference>
<comment type="subcellular location">
    <subcellularLocation>
        <location evidence="1">Nucleus</location>
    </subcellularLocation>
</comment>
<keyword evidence="5" id="KW-0597">Phosphoprotein</keyword>
<keyword evidence="16" id="KW-0812">Transmembrane</keyword>
<dbReference type="InterPro" id="IPR006536">
    <property type="entry name" value="HnRNP-L/PTB"/>
</dbReference>
<evidence type="ECO:0000256" key="12">
    <source>
        <dbReference type="ARBA" id="ARBA00023187"/>
    </source>
</evidence>
<keyword evidence="9 14" id="KW-0694">RNA-binding</keyword>
<dbReference type="PROSITE" id="PS50102">
    <property type="entry name" value="RRM"/>
    <property type="match status" value="2"/>
</dbReference>
<feature type="transmembrane region" description="Helical" evidence="16">
    <location>
        <begin position="646"/>
        <end position="666"/>
    </location>
</feature>
<keyword evidence="11" id="KW-0010">Activator</keyword>
<keyword evidence="6" id="KW-0507">mRNA processing</keyword>
<organism evidence="18 19">
    <name type="scientific">Bagarius yarrelli</name>
    <name type="common">Goonch</name>
    <name type="synonym">Bagrus yarrelli</name>
    <dbReference type="NCBI Taxonomy" id="175774"/>
    <lineage>
        <taxon>Eukaryota</taxon>
        <taxon>Metazoa</taxon>
        <taxon>Chordata</taxon>
        <taxon>Craniata</taxon>
        <taxon>Vertebrata</taxon>
        <taxon>Euteleostomi</taxon>
        <taxon>Actinopterygii</taxon>
        <taxon>Neopterygii</taxon>
        <taxon>Teleostei</taxon>
        <taxon>Ostariophysi</taxon>
        <taxon>Siluriformes</taxon>
        <taxon>Sisoridae</taxon>
        <taxon>Sisorinae</taxon>
        <taxon>Bagarius</taxon>
    </lineage>
</organism>
<keyword evidence="12" id="KW-0508">mRNA splicing</keyword>
<keyword evidence="16" id="KW-0472">Membrane</keyword>
<dbReference type="InterPro" id="IPR012677">
    <property type="entry name" value="Nucleotide-bd_a/b_plait_sf"/>
</dbReference>
<dbReference type="GO" id="GO:0006397">
    <property type="term" value="P:mRNA processing"/>
    <property type="evidence" value="ECO:0007669"/>
    <property type="project" value="UniProtKB-KW"/>
</dbReference>
<accession>A0A556U5S3</accession>
<evidence type="ECO:0000256" key="3">
    <source>
        <dbReference type="ARBA" id="ARBA00022491"/>
    </source>
</evidence>
<evidence type="ECO:0000256" key="2">
    <source>
        <dbReference type="ARBA" id="ARBA00019540"/>
    </source>
</evidence>
<evidence type="ECO:0000256" key="11">
    <source>
        <dbReference type="ARBA" id="ARBA00023159"/>
    </source>
</evidence>
<feature type="domain" description="RRM" evidence="17">
    <location>
        <begin position="263"/>
        <end position="339"/>
    </location>
</feature>
<protein>
    <recommendedName>
        <fullName evidence="2">Polypyrimidine tract-binding protein 1</fullName>
    </recommendedName>
</protein>
<keyword evidence="19" id="KW-1185">Reference proteome</keyword>
<evidence type="ECO:0000256" key="10">
    <source>
        <dbReference type="ARBA" id="ARBA00022990"/>
    </source>
</evidence>
<dbReference type="FunFam" id="3.30.70.330:FF:000032">
    <property type="entry name" value="Polypyrimidine tract-binding protein 2 isoform 1"/>
    <property type="match status" value="1"/>
</dbReference>
<sequence>MKPYINNPPTPPSMADGHTPAQSTSRVGWWSRGGLRGGMAIQVHEAPKTPTPGPQGGCETHEEAIDCETLHLDPKDNRLCVFKPESAGWVSVTCSRRHKVSMRGSDELFSCVSNGPYIMSSAANGNDSKKFKGDIRSPSIPSRVIHVRKLPSDINEAEVISLGLPFGKVTNLLMLKGKNQAFLEMNTEEAAQTMVSYYSSVTPVIRNHPIFMQYSNHKELKTDNSPNQVRAQAALQAVNAVQTGSMSLGGVEAGSASGPSPVLRVVVENLFYPVTLDVLHQIFSKFGTVLKVITFTKNNQFQALLQFADGLTAQHAKLALDGQNIYNACCTLRISFSKLTSLNVKYNNDKSRDYTRPDLPSGDGQPAIEHHAMATAAFATPGIISASPFAGAHAFPPAFTIQQAAGLTMPGVHGALASLAIPSAAAAAAAGRLGFPSLPAGHCVMLVSNLNPEENALIQMSDGTQAQLAMSHLNGQKLYGRALRITLSKHTTVQLPREGHEDQGLTKDYSNSPLHRFKKPGSKNYSNIFPPSSTLHLSNIPPSVVEDDLKMLFASSGAVVKNFKFFQKDRKMALIQMGSVEEAIESLIEFHNHDLVKCADPSKEPTEHGNDTHVVIVTTHKPASTKSSSNSTFGSMDLDGSMIQRALYVLIGITVIGVLYFLVRAVRLKKSSTPRKKYGLLANYDDTMEMAQLESDEDDNTVYEARSLRRRFKPFTFDPSGPGLRFFADLVYLCVYQMSPGVEEEERMMKVIEGPTSLLLSLFLALSRSFCLPLTRFQSHRRTFLLTLLGLGLPGLPLLDGVPQGDIINCALFIQDTKAAKRRLQPQRK</sequence>
<dbReference type="SUPFAM" id="SSF54928">
    <property type="entry name" value="RNA-binding domain, RBD"/>
    <property type="match status" value="4"/>
</dbReference>
<keyword evidence="16" id="KW-1133">Transmembrane helix</keyword>
<dbReference type="CDD" id="cd12777">
    <property type="entry name" value="RRM1_PTBP1"/>
    <property type="match status" value="1"/>
</dbReference>
<evidence type="ECO:0000256" key="15">
    <source>
        <dbReference type="SAM" id="MobiDB-lite"/>
    </source>
</evidence>
<evidence type="ECO:0000256" key="16">
    <source>
        <dbReference type="SAM" id="Phobius"/>
    </source>
</evidence>
<dbReference type="InterPro" id="IPR021790">
    <property type="entry name" value="PTBP1-like_RRM2"/>
</dbReference>
<keyword evidence="10" id="KW-0007">Acetylation</keyword>
<dbReference type="InterPro" id="IPR035000">
    <property type="entry name" value="PTBP1_RRM1"/>
</dbReference>
<feature type="region of interest" description="Disordered" evidence="15">
    <location>
        <begin position="1"/>
        <end position="31"/>
    </location>
</feature>
<feature type="domain" description="RRM" evidence="17">
    <location>
        <begin position="143"/>
        <end position="227"/>
    </location>
</feature>
<evidence type="ECO:0000256" key="5">
    <source>
        <dbReference type="ARBA" id="ARBA00022553"/>
    </source>
</evidence>
<dbReference type="AlphaFoldDB" id="A0A556U5S3"/>
<dbReference type="EMBL" id="VCAZ01000051">
    <property type="protein sequence ID" value="TSM94673.1"/>
    <property type="molecule type" value="Genomic_DNA"/>
</dbReference>
<proteinExistence type="predicted"/>
<dbReference type="FunFam" id="3.30.70.330:FF:000018">
    <property type="entry name" value="Polypyrimidine tract-binding protein 2 isoform 1"/>
    <property type="match status" value="1"/>
</dbReference>
<dbReference type="Pfam" id="PF11835">
    <property type="entry name" value="RRM_8"/>
    <property type="match status" value="1"/>
</dbReference>
<keyword evidence="13" id="KW-0539">Nucleus</keyword>
<dbReference type="InterPro" id="IPR000504">
    <property type="entry name" value="RRM_dom"/>
</dbReference>
<evidence type="ECO:0000256" key="7">
    <source>
        <dbReference type="ARBA" id="ARBA00022737"/>
    </source>
</evidence>
<evidence type="ECO:0000256" key="1">
    <source>
        <dbReference type="ARBA" id="ARBA00004123"/>
    </source>
</evidence>
<evidence type="ECO:0000256" key="6">
    <source>
        <dbReference type="ARBA" id="ARBA00022664"/>
    </source>
</evidence>
<keyword evidence="4" id="KW-1017">Isopeptide bond</keyword>
<dbReference type="Pfam" id="PF22976">
    <property type="entry name" value="RRM_10"/>
    <property type="match status" value="1"/>
</dbReference>
<name>A0A556U5S3_BAGYA</name>
<comment type="caution">
    <text evidence="18">The sequence shown here is derived from an EMBL/GenBank/DDBJ whole genome shotgun (WGS) entry which is preliminary data.</text>
</comment>
<dbReference type="OrthoDB" id="296632at2759"/>
<evidence type="ECO:0000313" key="19">
    <source>
        <dbReference type="Proteomes" id="UP000319801"/>
    </source>
</evidence>
<dbReference type="CDD" id="cd12693">
    <property type="entry name" value="RRM2_PTBP1_like"/>
    <property type="match status" value="1"/>
</dbReference>
<evidence type="ECO:0000256" key="9">
    <source>
        <dbReference type="ARBA" id="ARBA00022884"/>
    </source>
</evidence>